<dbReference type="PANTHER" id="PTHR10773:SF19">
    <property type="match status" value="1"/>
</dbReference>
<sequence length="208" mass="24452">MKTKGEKHLHNKETVRKMKENDKERASAEEKYCVAIYDLQQVLQCPKIEVGQAYYKSKLSVYNLTIYDAGQKQGYCYMWHKCIAFRVSSEIKSCVLSFIEQKADRSYKELILYSDNSMNYNIRITHNFMEVGHTQNEGDSMHSTIKRCDKHVSIYVPSQWYVVARTACKKKPYHVKEMNQNDFYDLKDLVANTTKHMGKDRLVFLFGL</sequence>
<dbReference type="AlphaFoldDB" id="A0A8K0FZY0"/>
<accession>A0A8K0FZY0</accession>
<proteinExistence type="predicted"/>
<name>A0A8K0FZY0_IGNLU</name>
<protein>
    <submittedName>
        <fullName evidence="2">Uncharacterized protein</fullName>
    </submittedName>
</protein>
<evidence type="ECO:0000313" key="2">
    <source>
        <dbReference type="EMBL" id="KAF2886755.1"/>
    </source>
</evidence>
<comment type="caution">
    <text evidence="2">The sequence shown here is derived from an EMBL/GenBank/DDBJ whole genome shotgun (WGS) entry which is preliminary data.</text>
</comment>
<evidence type="ECO:0000313" key="3">
    <source>
        <dbReference type="Proteomes" id="UP000801492"/>
    </source>
</evidence>
<organism evidence="2 3">
    <name type="scientific">Ignelater luminosus</name>
    <name type="common">Cucubano</name>
    <name type="synonym">Pyrophorus luminosus</name>
    <dbReference type="NCBI Taxonomy" id="2038154"/>
    <lineage>
        <taxon>Eukaryota</taxon>
        <taxon>Metazoa</taxon>
        <taxon>Ecdysozoa</taxon>
        <taxon>Arthropoda</taxon>
        <taxon>Hexapoda</taxon>
        <taxon>Insecta</taxon>
        <taxon>Pterygota</taxon>
        <taxon>Neoptera</taxon>
        <taxon>Endopterygota</taxon>
        <taxon>Coleoptera</taxon>
        <taxon>Polyphaga</taxon>
        <taxon>Elateriformia</taxon>
        <taxon>Elateroidea</taxon>
        <taxon>Elateridae</taxon>
        <taxon>Agrypninae</taxon>
        <taxon>Pyrophorini</taxon>
        <taxon>Ignelater</taxon>
    </lineage>
</organism>
<dbReference type="OrthoDB" id="6760765at2759"/>
<dbReference type="EMBL" id="VTPC01086537">
    <property type="protein sequence ID" value="KAF2886755.1"/>
    <property type="molecule type" value="Genomic_DNA"/>
</dbReference>
<reference evidence="2" key="1">
    <citation type="submission" date="2019-08" db="EMBL/GenBank/DDBJ databases">
        <title>The genome of the North American firefly Photinus pyralis.</title>
        <authorList>
            <consortium name="Photinus pyralis genome working group"/>
            <person name="Fallon T.R."/>
            <person name="Sander Lower S.E."/>
            <person name="Weng J.-K."/>
        </authorList>
    </citation>
    <scope>NUCLEOTIDE SEQUENCE</scope>
    <source>
        <strain evidence="2">TRF0915ILg1</strain>
        <tissue evidence="2">Whole body</tissue>
    </source>
</reference>
<dbReference type="PANTHER" id="PTHR10773">
    <property type="entry name" value="DNA-DIRECTED RNA POLYMERASES I, II, AND III SUBUNIT RPABC2"/>
    <property type="match status" value="1"/>
</dbReference>
<keyword evidence="3" id="KW-1185">Reference proteome</keyword>
<dbReference type="Proteomes" id="UP000801492">
    <property type="component" value="Unassembled WGS sequence"/>
</dbReference>
<gene>
    <name evidence="2" type="ORF">ILUMI_19421</name>
</gene>
<evidence type="ECO:0000256" key="1">
    <source>
        <dbReference type="SAM" id="MobiDB-lite"/>
    </source>
</evidence>
<feature type="region of interest" description="Disordered" evidence="1">
    <location>
        <begin position="1"/>
        <end position="22"/>
    </location>
</feature>